<keyword evidence="3" id="KW-0067">ATP-binding</keyword>
<organism evidence="4 5">
    <name type="scientific">Ramazzottius varieornatus</name>
    <name type="common">Water bear</name>
    <name type="synonym">Tardigrade</name>
    <dbReference type="NCBI Taxonomy" id="947166"/>
    <lineage>
        <taxon>Eukaryota</taxon>
        <taxon>Metazoa</taxon>
        <taxon>Ecdysozoa</taxon>
        <taxon>Tardigrada</taxon>
        <taxon>Eutardigrada</taxon>
        <taxon>Parachela</taxon>
        <taxon>Hypsibioidea</taxon>
        <taxon>Ramazzottiidae</taxon>
        <taxon>Ramazzottius</taxon>
    </lineage>
</organism>
<dbReference type="PANTHER" id="PTHR12169:SF6">
    <property type="entry name" value="AFG1-LIKE ATPASE"/>
    <property type="match status" value="1"/>
</dbReference>
<dbReference type="OrthoDB" id="548867at2759"/>
<keyword evidence="5" id="KW-1185">Reference proteome</keyword>
<evidence type="ECO:0000313" key="5">
    <source>
        <dbReference type="Proteomes" id="UP000186922"/>
    </source>
</evidence>
<dbReference type="STRING" id="947166.A0A1D1UK91"/>
<evidence type="ECO:0000256" key="1">
    <source>
        <dbReference type="ARBA" id="ARBA00010322"/>
    </source>
</evidence>
<dbReference type="Proteomes" id="UP000186922">
    <property type="component" value="Unassembled WGS sequence"/>
</dbReference>
<dbReference type="GO" id="GO:0005739">
    <property type="term" value="C:mitochondrion"/>
    <property type="evidence" value="ECO:0007669"/>
    <property type="project" value="TreeGrafter"/>
</dbReference>
<accession>A0A1D1UK91</accession>
<dbReference type="EMBL" id="BDGG01000001">
    <property type="protein sequence ID" value="GAU90126.1"/>
    <property type="molecule type" value="Genomic_DNA"/>
</dbReference>
<keyword evidence="2" id="KW-0547">Nucleotide-binding</keyword>
<dbReference type="Gene3D" id="3.40.50.300">
    <property type="entry name" value="P-loop containing nucleotide triphosphate hydrolases"/>
    <property type="match status" value="1"/>
</dbReference>
<name>A0A1D1UK91_RAMVA</name>
<dbReference type="GO" id="GO:0016887">
    <property type="term" value="F:ATP hydrolysis activity"/>
    <property type="evidence" value="ECO:0007669"/>
    <property type="project" value="InterPro"/>
</dbReference>
<evidence type="ECO:0000313" key="4">
    <source>
        <dbReference type="EMBL" id="GAU90126.1"/>
    </source>
</evidence>
<dbReference type="GO" id="GO:0005524">
    <property type="term" value="F:ATP binding"/>
    <property type="evidence" value="ECO:0007669"/>
    <property type="project" value="UniProtKB-KW"/>
</dbReference>
<proteinExistence type="inferred from homology"/>
<dbReference type="SUPFAM" id="SSF52540">
    <property type="entry name" value="P-loop containing nucleoside triphosphate hydrolases"/>
    <property type="match status" value="1"/>
</dbReference>
<dbReference type="InterPro" id="IPR005654">
    <property type="entry name" value="ATPase_AFG1-like"/>
</dbReference>
<sequence length="184" mass="21294">MIVRRPCLTRLAHEYLPRCGFFDHPLSITSSLFFATSECHHPCRQFSLSSRWQVGGKPLLDIYMDKVKTGHLRQDPAQLSVLKEYQTLTDELEDYKSVAPSTQGFFSKLFGSRPKIKPPHGLYVYGTVGTGKTMLMDMFYDNVAMDRKRRVHFNAFMLDVHNSKSSNNILHFIFFSFYISLIIQ</sequence>
<gene>
    <name evidence="4" type="primary">RvY_02590-1</name>
    <name evidence="4" type="synonym">RvY_02590.1</name>
    <name evidence="4" type="ORF">RvY_02590</name>
</gene>
<protein>
    <submittedName>
        <fullName evidence="4">Uncharacterized protein</fullName>
    </submittedName>
</protein>
<comment type="caution">
    <text evidence="4">The sequence shown here is derived from an EMBL/GenBank/DDBJ whole genome shotgun (WGS) entry which is preliminary data.</text>
</comment>
<dbReference type="PANTHER" id="PTHR12169">
    <property type="entry name" value="ATPASE N2B"/>
    <property type="match status" value="1"/>
</dbReference>
<dbReference type="AlphaFoldDB" id="A0A1D1UK91"/>
<evidence type="ECO:0000256" key="3">
    <source>
        <dbReference type="ARBA" id="ARBA00022840"/>
    </source>
</evidence>
<reference evidence="4 5" key="1">
    <citation type="journal article" date="2016" name="Nat. Commun.">
        <title>Extremotolerant tardigrade genome and improved radiotolerance of human cultured cells by tardigrade-unique protein.</title>
        <authorList>
            <person name="Hashimoto T."/>
            <person name="Horikawa D.D."/>
            <person name="Saito Y."/>
            <person name="Kuwahara H."/>
            <person name="Kozuka-Hata H."/>
            <person name="Shin-I T."/>
            <person name="Minakuchi Y."/>
            <person name="Ohishi K."/>
            <person name="Motoyama A."/>
            <person name="Aizu T."/>
            <person name="Enomoto A."/>
            <person name="Kondo K."/>
            <person name="Tanaka S."/>
            <person name="Hara Y."/>
            <person name="Koshikawa S."/>
            <person name="Sagara H."/>
            <person name="Miura T."/>
            <person name="Yokobori S."/>
            <person name="Miyagawa K."/>
            <person name="Suzuki Y."/>
            <person name="Kubo T."/>
            <person name="Oyama M."/>
            <person name="Kohara Y."/>
            <person name="Fujiyama A."/>
            <person name="Arakawa K."/>
            <person name="Katayama T."/>
            <person name="Toyoda A."/>
            <person name="Kunieda T."/>
        </authorList>
    </citation>
    <scope>NUCLEOTIDE SEQUENCE [LARGE SCALE GENOMIC DNA]</scope>
    <source>
        <strain evidence="4 5">YOKOZUNA-1</strain>
    </source>
</reference>
<comment type="similarity">
    <text evidence="1">Belongs to the AFG1 ATPase family.</text>
</comment>
<dbReference type="InterPro" id="IPR027417">
    <property type="entry name" value="P-loop_NTPase"/>
</dbReference>
<evidence type="ECO:0000256" key="2">
    <source>
        <dbReference type="ARBA" id="ARBA00022741"/>
    </source>
</evidence>
<dbReference type="Pfam" id="PF03969">
    <property type="entry name" value="AFG1_ATPase"/>
    <property type="match status" value="1"/>
</dbReference>